<gene>
    <name evidence="2" type="ORF">JI741_05760</name>
</gene>
<dbReference type="PANTHER" id="PTHR43433:SF5">
    <property type="entry name" value="AB HYDROLASE-1 DOMAIN-CONTAINING PROTEIN"/>
    <property type="match status" value="1"/>
</dbReference>
<evidence type="ECO:0000313" key="2">
    <source>
        <dbReference type="EMBL" id="MBL0740713.1"/>
    </source>
</evidence>
<dbReference type="InterPro" id="IPR050471">
    <property type="entry name" value="AB_hydrolase"/>
</dbReference>
<evidence type="ECO:0000259" key="1">
    <source>
        <dbReference type="Pfam" id="PF00561"/>
    </source>
</evidence>
<organism evidence="2 3">
    <name type="scientific">Chryseolinea lacunae</name>
    <dbReference type="NCBI Taxonomy" id="2801331"/>
    <lineage>
        <taxon>Bacteria</taxon>
        <taxon>Pseudomonadati</taxon>
        <taxon>Bacteroidota</taxon>
        <taxon>Cytophagia</taxon>
        <taxon>Cytophagales</taxon>
        <taxon>Fulvivirgaceae</taxon>
        <taxon>Chryseolinea</taxon>
    </lineage>
</organism>
<accession>A0ABS1KNB1</accession>
<dbReference type="GO" id="GO:0016787">
    <property type="term" value="F:hydrolase activity"/>
    <property type="evidence" value="ECO:0007669"/>
    <property type="project" value="UniProtKB-KW"/>
</dbReference>
<dbReference type="SUPFAM" id="SSF53474">
    <property type="entry name" value="alpha/beta-Hydrolases"/>
    <property type="match status" value="1"/>
</dbReference>
<dbReference type="Pfam" id="PF00561">
    <property type="entry name" value="Abhydrolase_1"/>
    <property type="match status" value="1"/>
</dbReference>
<proteinExistence type="predicted"/>
<reference evidence="2 3" key="1">
    <citation type="submission" date="2021-01" db="EMBL/GenBank/DDBJ databases">
        <title>Chryseolinea sp. Jin1 Genome sequencing and assembly.</title>
        <authorList>
            <person name="Kim I."/>
        </authorList>
    </citation>
    <scope>NUCLEOTIDE SEQUENCE [LARGE SCALE GENOMIC DNA]</scope>
    <source>
        <strain evidence="2 3">Jin1</strain>
    </source>
</reference>
<feature type="domain" description="AB hydrolase-1" evidence="1">
    <location>
        <begin position="41"/>
        <end position="273"/>
    </location>
</feature>
<name>A0ABS1KNB1_9BACT</name>
<comment type="caution">
    <text evidence="2">The sequence shown here is derived from an EMBL/GenBank/DDBJ whole genome shotgun (WGS) entry which is preliminary data.</text>
</comment>
<dbReference type="InterPro" id="IPR029058">
    <property type="entry name" value="AB_hydrolase_fold"/>
</dbReference>
<dbReference type="Gene3D" id="3.40.50.1820">
    <property type="entry name" value="alpha/beta hydrolase"/>
    <property type="match status" value="1"/>
</dbReference>
<dbReference type="PANTHER" id="PTHR43433">
    <property type="entry name" value="HYDROLASE, ALPHA/BETA FOLD FAMILY PROTEIN"/>
    <property type="match status" value="1"/>
</dbReference>
<keyword evidence="3" id="KW-1185">Reference proteome</keyword>
<dbReference type="InterPro" id="IPR000073">
    <property type="entry name" value="AB_hydrolase_1"/>
</dbReference>
<dbReference type="RefSeq" id="WP_202008035.1">
    <property type="nucleotide sequence ID" value="NZ_JAERRB010000001.1"/>
</dbReference>
<dbReference type="PRINTS" id="PR00111">
    <property type="entry name" value="ABHYDROLASE"/>
</dbReference>
<dbReference type="EMBL" id="JAERRB010000001">
    <property type="protein sequence ID" value="MBL0740713.1"/>
    <property type="molecule type" value="Genomic_DNA"/>
</dbReference>
<dbReference type="Proteomes" id="UP000613030">
    <property type="component" value="Unassembled WGS sequence"/>
</dbReference>
<evidence type="ECO:0000313" key="3">
    <source>
        <dbReference type="Proteomes" id="UP000613030"/>
    </source>
</evidence>
<protein>
    <submittedName>
        <fullName evidence="2">Alpha/beta hydrolase</fullName>
    </submittedName>
</protein>
<sequence length="289" mass="31544">MKPNSNTGNTTFTHQTVPTDYVDVKGVKFAYRSFGKQGGIPIIFLQHFTGTMDNWDPAVTNALAKNHHVVLFNNKGVSTSSGKTPDTISEMAKDAIDFIKALGYDQFDLLGFSLGGFIAQDIAANYPMLVRKLVLAGTGPIGSEGITQLESVISDGYKDGPANALVNLFFAKSAKSIEAGRAFMKRLQLRANERDTPSTNETVGAQAKAIITFGYQKDDERKQLLAIKQPVLIVNGTTDLIVPTINSYVLSQYIPNSKLIIWSDAGHGGLFQHHEDFVREVEIFLGTQV</sequence>
<keyword evidence="2" id="KW-0378">Hydrolase</keyword>